<dbReference type="GO" id="GO:0003723">
    <property type="term" value="F:RNA binding"/>
    <property type="evidence" value="ECO:0007669"/>
    <property type="project" value="TreeGrafter"/>
</dbReference>
<dbReference type="InterPro" id="IPR028816">
    <property type="entry name" value="Caprin"/>
</dbReference>
<keyword evidence="2" id="KW-0175">Coiled coil</keyword>
<evidence type="ECO:0000313" key="5">
    <source>
        <dbReference type="Proteomes" id="UP000887540"/>
    </source>
</evidence>
<evidence type="ECO:0000256" key="1">
    <source>
        <dbReference type="ARBA" id="ARBA00007950"/>
    </source>
</evidence>
<proteinExistence type="inferred from homology"/>
<keyword evidence="5" id="KW-1185">Reference proteome</keyword>
<feature type="region of interest" description="Disordered" evidence="3">
    <location>
        <begin position="382"/>
        <end position="505"/>
    </location>
</feature>
<feature type="compositionally biased region" description="Polar residues" evidence="3">
    <location>
        <begin position="448"/>
        <end position="457"/>
    </location>
</feature>
<evidence type="ECO:0000256" key="2">
    <source>
        <dbReference type="SAM" id="Coils"/>
    </source>
</evidence>
<feature type="domain" description="Caprin-1 dimerization" evidence="4">
    <location>
        <begin position="127"/>
        <end position="237"/>
    </location>
</feature>
<feature type="region of interest" description="Disordered" evidence="3">
    <location>
        <begin position="254"/>
        <end position="301"/>
    </location>
</feature>
<feature type="coiled-coil region" evidence="2">
    <location>
        <begin position="47"/>
        <end position="74"/>
    </location>
</feature>
<reference evidence="6" key="1">
    <citation type="submission" date="2022-11" db="UniProtKB">
        <authorList>
            <consortium name="WormBaseParasite"/>
        </authorList>
    </citation>
    <scope>IDENTIFICATION</scope>
</reference>
<accession>A0A914DPK2</accession>
<evidence type="ECO:0000256" key="3">
    <source>
        <dbReference type="SAM" id="MobiDB-lite"/>
    </source>
</evidence>
<name>A0A914DPK2_9BILA</name>
<organism evidence="5 6">
    <name type="scientific">Acrobeloides nanus</name>
    <dbReference type="NCBI Taxonomy" id="290746"/>
    <lineage>
        <taxon>Eukaryota</taxon>
        <taxon>Metazoa</taxon>
        <taxon>Ecdysozoa</taxon>
        <taxon>Nematoda</taxon>
        <taxon>Chromadorea</taxon>
        <taxon>Rhabditida</taxon>
        <taxon>Tylenchina</taxon>
        <taxon>Cephalobomorpha</taxon>
        <taxon>Cephaloboidea</taxon>
        <taxon>Cephalobidae</taxon>
        <taxon>Acrobeloides</taxon>
    </lineage>
</organism>
<evidence type="ECO:0000259" key="4">
    <source>
        <dbReference type="Pfam" id="PF18293"/>
    </source>
</evidence>
<dbReference type="Proteomes" id="UP000887540">
    <property type="component" value="Unplaced"/>
</dbReference>
<protein>
    <submittedName>
        <fullName evidence="6">Caprin-1 dimerization domain-containing protein</fullName>
    </submittedName>
</protein>
<dbReference type="InterPro" id="IPR041637">
    <property type="entry name" value="Caprin-1_dimer"/>
</dbReference>
<feature type="compositionally biased region" description="Polar residues" evidence="3">
    <location>
        <begin position="382"/>
        <end position="402"/>
    </location>
</feature>
<dbReference type="GO" id="GO:0005737">
    <property type="term" value="C:cytoplasm"/>
    <property type="evidence" value="ECO:0007669"/>
    <property type="project" value="TreeGrafter"/>
</dbReference>
<feature type="compositionally biased region" description="Polar residues" evidence="3">
    <location>
        <begin position="263"/>
        <end position="294"/>
    </location>
</feature>
<dbReference type="Pfam" id="PF18293">
    <property type="entry name" value="Caprin-1_dimer"/>
    <property type="match status" value="1"/>
</dbReference>
<dbReference type="PANTHER" id="PTHR22922">
    <property type="entry name" value="GPI-ANCHORED PROTEIN P137"/>
    <property type="match status" value="1"/>
</dbReference>
<evidence type="ECO:0000313" key="6">
    <source>
        <dbReference type="WBParaSite" id="ACRNAN_scaffold3494.g25311.t1"/>
    </source>
</evidence>
<comment type="similarity">
    <text evidence="1">Belongs to the caprin family.</text>
</comment>
<dbReference type="PANTHER" id="PTHR22922:SF19">
    <property type="entry name" value="CAPRIN HOMOLOG"/>
    <property type="match status" value="1"/>
</dbReference>
<sequence length="505" mass="56155">MKGPATGATLALNGGESFEIEAKTNGGAKTKENKDVTVMNNPFGKVEEALEKKLRNLEKRRQKQQQLKQELQNGKTLTDEQREAVLMINEVERQIEWIKEVQKMTQQQGRQYQRAIKQRDDVERKKKLETAIEATMVIAQLHELVEVFKKDEVKEAFAKGTDGAVELNEEELRTLEKFNVLLQPLDGFNSFNEWHAQLGDSAKSLYYVVKGTEDELFPNVTGAMIKQLLGKIASSEFIQTLRFKDLIVKAETQENVERENVETPASPSLSTVSSNKTNTSQSQVSSELSRQSPSFEDVKKDSETPEAKVVFVANDASPSMNGSCEGQFVFAAEPVAESVVQNVTVMPSFIPGPAPVFIPVMTIPAPIPGVLSPELVPNVASTYVPTSNENQPVVNTNGNYQKNRPRDGNRNGNPRNAQKGPQQNRGPAGNRPYRHQSSRDSNSDSSNAEPRQNSKNGANFRPPRPNNQQGGYRGNRGGQPTRDNQQQPPKPKYQYGFRFAETPAN</sequence>
<dbReference type="AlphaFoldDB" id="A0A914DPK2"/>
<dbReference type="WBParaSite" id="ACRNAN_scaffold3494.g25311.t1">
    <property type="protein sequence ID" value="ACRNAN_scaffold3494.g25311.t1"/>
    <property type="gene ID" value="ACRNAN_scaffold3494.g25311"/>
</dbReference>